<sequence>MRCDAMRCDAMRCDAMQTRVALHQTNFTHIPPFFLSLFLLVCSLLGRSIGAKSLFVVFGLFRRLKMYFRISNFLFLSSFSLSLFLFLSLSLSFSSLYFLFV</sequence>
<reference evidence="2 3" key="1">
    <citation type="submission" date="2018-02" db="EMBL/GenBank/DDBJ databases">
        <title>The genomes of Aspergillus section Nigri reveals drivers in fungal speciation.</title>
        <authorList>
            <consortium name="DOE Joint Genome Institute"/>
            <person name="Vesth T.C."/>
            <person name="Nybo J."/>
            <person name="Theobald S."/>
            <person name="Brandl J."/>
            <person name="Frisvad J.C."/>
            <person name="Nielsen K.F."/>
            <person name="Lyhne E.K."/>
            <person name="Kogle M.E."/>
            <person name="Kuo A."/>
            <person name="Riley R."/>
            <person name="Clum A."/>
            <person name="Nolan M."/>
            <person name="Lipzen A."/>
            <person name="Salamov A."/>
            <person name="Henrissat B."/>
            <person name="Wiebenga A."/>
            <person name="De vries R.P."/>
            <person name="Grigoriev I.V."/>
            <person name="Mortensen U.H."/>
            <person name="Andersen M.R."/>
            <person name="Baker S.E."/>
        </authorList>
    </citation>
    <scope>NUCLEOTIDE SEQUENCE [LARGE SCALE GENOMIC DNA]</scope>
    <source>
        <strain evidence="2 3">CBS 707.79</strain>
    </source>
</reference>
<keyword evidence="3" id="KW-1185">Reference proteome</keyword>
<protein>
    <recommendedName>
        <fullName evidence="4">Transmembrane protein</fullName>
    </recommendedName>
</protein>
<name>A0A319DGI1_9EURO</name>
<evidence type="ECO:0000256" key="1">
    <source>
        <dbReference type="SAM" id="Phobius"/>
    </source>
</evidence>
<gene>
    <name evidence="2" type="ORF">BO71DRAFT_174116</name>
</gene>
<dbReference type="AlphaFoldDB" id="A0A319DGI1"/>
<keyword evidence="1" id="KW-0812">Transmembrane</keyword>
<keyword evidence="1" id="KW-1133">Transmembrane helix</keyword>
<evidence type="ECO:0008006" key="4">
    <source>
        <dbReference type="Google" id="ProtNLM"/>
    </source>
</evidence>
<dbReference type="OrthoDB" id="5429783at2759"/>
<organism evidence="2 3">
    <name type="scientific">Aspergillus ellipticus CBS 707.79</name>
    <dbReference type="NCBI Taxonomy" id="1448320"/>
    <lineage>
        <taxon>Eukaryota</taxon>
        <taxon>Fungi</taxon>
        <taxon>Dikarya</taxon>
        <taxon>Ascomycota</taxon>
        <taxon>Pezizomycotina</taxon>
        <taxon>Eurotiomycetes</taxon>
        <taxon>Eurotiomycetidae</taxon>
        <taxon>Eurotiales</taxon>
        <taxon>Aspergillaceae</taxon>
        <taxon>Aspergillus</taxon>
        <taxon>Aspergillus subgen. Circumdati</taxon>
    </lineage>
</organism>
<evidence type="ECO:0000313" key="2">
    <source>
        <dbReference type="EMBL" id="PYH96526.1"/>
    </source>
</evidence>
<dbReference type="Proteomes" id="UP000247810">
    <property type="component" value="Unassembled WGS sequence"/>
</dbReference>
<dbReference type="VEuPathDB" id="FungiDB:BO71DRAFT_174116"/>
<proteinExistence type="predicted"/>
<keyword evidence="1" id="KW-0472">Membrane</keyword>
<feature type="transmembrane region" description="Helical" evidence="1">
    <location>
        <begin position="73"/>
        <end position="100"/>
    </location>
</feature>
<evidence type="ECO:0000313" key="3">
    <source>
        <dbReference type="Proteomes" id="UP000247810"/>
    </source>
</evidence>
<feature type="transmembrane region" description="Helical" evidence="1">
    <location>
        <begin position="33"/>
        <end position="61"/>
    </location>
</feature>
<accession>A0A319DGI1</accession>
<dbReference type="EMBL" id="KZ825836">
    <property type="protein sequence ID" value="PYH96526.1"/>
    <property type="molecule type" value="Genomic_DNA"/>
</dbReference>